<dbReference type="GeneID" id="90039288"/>
<dbReference type="RefSeq" id="XP_064765692.1">
    <property type="nucleotide sequence ID" value="XM_064913776.1"/>
</dbReference>
<comment type="similarity">
    <text evidence="1 2">Belongs to the GST superfamily.</text>
</comment>
<evidence type="ECO:0000313" key="5">
    <source>
        <dbReference type="EMBL" id="KAK7202659.1"/>
    </source>
</evidence>
<dbReference type="SUPFAM" id="SSF52833">
    <property type="entry name" value="Thioredoxin-like"/>
    <property type="match status" value="1"/>
</dbReference>
<name>A0ABR1EYH9_9ASCO</name>
<dbReference type="InterPro" id="IPR004045">
    <property type="entry name" value="Glutathione_S-Trfase_N"/>
</dbReference>
<dbReference type="PANTHER" id="PTHR44051">
    <property type="entry name" value="GLUTATHIONE S-TRANSFERASE-RELATED"/>
    <property type="match status" value="1"/>
</dbReference>
<dbReference type="SFLD" id="SFLDG00358">
    <property type="entry name" value="Main_(cytGST)"/>
    <property type="match status" value="1"/>
</dbReference>
<feature type="domain" description="GST N-terminal" evidence="3">
    <location>
        <begin position="4"/>
        <end position="90"/>
    </location>
</feature>
<keyword evidence="6" id="KW-1185">Reference proteome</keyword>
<evidence type="ECO:0000313" key="6">
    <source>
        <dbReference type="Proteomes" id="UP001498771"/>
    </source>
</evidence>
<accession>A0ABR1EYH9</accession>
<comment type="caution">
    <text evidence="5">The sequence shown here is derived from an EMBL/GenBank/DDBJ whole genome shotgun (WGS) entry which is preliminary data.</text>
</comment>
<dbReference type="Gene3D" id="1.20.1050.10">
    <property type="match status" value="1"/>
</dbReference>
<dbReference type="CDD" id="cd03048">
    <property type="entry name" value="GST_N_Ure2p_like"/>
    <property type="match status" value="1"/>
</dbReference>
<dbReference type="Proteomes" id="UP001498771">
    <property type="component" value="Unassembled WGS sequence"/>
</dbReference>
<evidence type="ECO:0000256" key="2">
    <source>
        <dbReference type="RuleBase" id="RU003494"/>
    </source>
</evidence>
<dbReference type="Pfam" id="PF02798">
    <property type="entry name" value="GST_N"/>
    <property type="match status" value="1"/>
</dbReference>
<dbReference type="PANTHER" id="PTHR44051:SF8">
    <property type="entry name" value="GLUTATHIONE S-TRANSFERASE GSTA"/>
    <property type="match status" value="1"/>
</dbReference>
<gene>
    <name evidence="5" type="ORF">BZA70DRAFT_285680</name>
</gene>
<evidence type="ECO:0000259" key="3">
    <source>
        <dbReference type="PROSITE" id="PS50404"/>
    </source>
</evidence>
<organism evidence="5 6">
    <name type="scientific">Myxozyma melibiosi</name>
    <dbReference type="NCBI Taxonomy" id="54550"/>
    <lineage>
        <taxon>Eukaryota</taxon>
        <taxon>Fungi</taxon>
        <taxon>Dikarya</taxon>
        <taxon>Ascomycota</taxon>
        <taxon>Saccharomycotina</taxon>
        <taxon>Lipomycetes</taxon>
        <taxon>Lipomycetales</taxon>
        <taxon>Lipomycetaceae</taxon>
        <taxon>Myxozyma</taxon>
    </lineage>
</organism>
<dbReference type="PROSITE" id="PS50404">
    <property type="entry name" value="GST_NTER"/>
    <property type="match status" value="1"/>
</dbReference>
<proteinExistence type="inferred from homology"/>
<dbReference type="InterPro" id="IPR036282">
    <property type="entry name" value="Glutathione-S-Trfase_C_sf"/>
</dbReference>
<evidence type="ECO:0000256" key="1">
    <source>
        <dbReference type="ARBA" id="ARBA00007409"/>
    </source>
</evidence>
<sequence length="258" mass="29137">MTKPTDLTLYTASVPNGIKVSTALEYLELPYKVYPIAFSKLEQKEPWYLEINPNGRVPAIVDVDSAGEKTCVMESGAILLYITDKYDPENKLSYPFGSKEYYEMLEWVFWQVGGLGPMQGQASHFLRYCLSDNPDVQAYGVNRYQNETRRLMTVLETRLAKQKATRNSAYLVGDHLSVADLACLGWVLFDTYVGIESSEFPLLEKWQDEISAMPLIKKGLDVPTEFRIKQVAKDPELLKQASAAGQSWIKKGGEAEKK</sequence>
<dbReference type="Pfam" id="PF00043">
    <property type="entry name" value="GST_C"/>
    <property type="match status" value="1"/>
</dbReference>
<dbReference type="EMBL" id="JBBJBU010000016">
    <property type="protein sequence ID" value="KAK7202659.1"/>
    <property type="molecule type" value="Genomic_DNA"/>
</dbReference>
<dbReference type="InterPro" id="IPR004046">
    <property type="entry name" value="GST_C"/>
</dbReference>
<dbReference type="SFLD" id="SFLDG01151">
    <property type="entry name" value="Main.2:_Nu-like"/>
    <property type="match status" value="1"/>
</dbReference>
<dbReference type="InterPro" id="IPR040079">
    <property type="entry name" value="Glutathione_S-Trfase"/>
</dbReference>
<dbReference type="SFLD" id="SFLDS00019">
    <property type="entry name" value="Glutathione_Transferase_(cytos"/>
    <property type="match status" value="1"/>
</dbReference>
<evidence type="ECO:0000259" key="4">
    <source>
        <dbReference type="PROSITE" id="PS50405"/>
    </source>
</evidence>
<feature type="domain" description="GST C-terminal" evidence="4">
    <location>
        <begin position="97"/>
        <end position="235"/>
    </location>
</feature>
<dbReference type="InterPro" id="IPR010987">
    <property type="entry name" value="Glutathione-S-Trfase_C-like"/>
</dbReference>
<dbReference type="SUPFAM" id="SSF47616">
    <property type="entry name" value="GST C-terminal domain-like"/>
    <property type="match status" value="1"/>
</dbReference>
<reference evidence="5 6" key="1">
    <citation type="submission" date="2024-03" db="EMBL/GenBank/DDBJ databases">
        <title>Genome-scale model development and genomic sequencing of the oleaginous clade Lipomyces.</title>
        <authorList>
            <consortium name="Lawrence Berkeley National Laboratory"/>
            <person name="Czajka J.J."/>
            <person name="Han Y."/>
            <person name="Kim J."/>
            <person name="Mondo S.J."/>
            <person name="Hofstad B.A."/>
            <person name="Robles A."/>
            <person name="Haridas S."/>
            <person name="Riley R."/>
            <person name="LaButti K."/>
            <person name="Pangilinan J."/>
            <person name="Andreopoulos W."/>
            <person name="Lipzen A."/>
            <person name="Yan J."/>
            <person name="Wang M."/>
            <person name="Ng V."/>
            <person name="Grigoriev I.V."/>
            <person name="Spatafora J.W."/>
            <person name="Magnuson J.K."/>
            <person name="Baker S.E."/>
            <person name="Pomraning K.R."/>
        </authorList>
    </citation>
    <scope>NUCLEOTIDE SEQUENCE [LARGE SCALE GENOMIC DNA]</scope>
    <source>
        <strain evidence="5 6">Phaff 52-87</strain>
    </source>
</reference>
<dbReference type="InterPro" id="IPR036249">
    <property type="entry name" value="Thioredoxin-like_sf"/>
</dbReference>
<protein>
    <submittedName>
        <fullName evidence="5">Glutathione S-transferase</fullName>
    </submittedName>
</protein>
<dbReference type="Gene3D" id="3.40.30.10">
    <property type="entry name" value="Glutaredoxin"/>
    <property type="match status" value="1"/>
</dbReference>
<dbReference type="PROSITE" id="PS50405">
    <property type="entry name" value="GST_CTER"/>
    <property type="match status" value="1"/>
</dbReference>